<evidence type="ECO:0000313" key="3">
    <source>
        <dbReference type="Proteomes" id="UP001597053"/>
    </source>
</evidence>
<evidence type="ECO:0000256" key="1">
    <source>
        <dbReference type="SAM" id="Phobius"/>
    </source>
</evidence>
<comment type="caution">
    <text evidence="2">The sequence shown here is derived from an EMBL/GenBank/DDBJ whole genome shotgun (WGS) entry which is preliminary data.</text>
</comment>
<proteinExistence type="predicted"/>
<keyword evidence="1" id="KW-1133">Transmembrane helix</keyword>
<dbReference type="EMBL" id="JBHTHM010001882">
    <property type="protein sequence ID" value="MFD0787263.1"/>
    <property type="molecule type" value="Genomic_DNA"/>
</dbReference>
<feature type="non-terminal residue" evidence="2">
    <location>
        <position position="106"/>
    </location>
</feature>
<keyword evidence="3" id="KW-1185">Reference proteome</keyword>
<protein>
    <submittedName>
        <fullName evidence="2">DUF998 domain-containing protein</fullName>
    </submittedName>
</protein>
<gene>
    <name evidence="2" type="ORF">ACFQZ8_25460</name>
</gene>
<keyword evidence="1" id="KW-0472">Membrane</keyword>
<organism evidence="2 3">
    <name type="scientific">Micromonospora azadirachtae</name>
    <dbReference type="NCBI Taxonomy" id="1970735"/>
    <lineage>
        <taxon>Bacteria</taxon>
        <taxon>Bacillati</taxon>
        <taxon>Actinomycetota</taxon>
        <taxon>Actinomycetes</taxon>
        <taxon>Micromonosporales</taxon>
        <taxon>Micromonosporaceae</taxon>
        <taxon>Micromonospora</taxon>
    </lineage>
</organism>
<accession>A0ABW3A8C2</accession>
<dbReference type="InterPro" id="IPR009339">
    <property type="entry name" value="DUF998"/>
</dbReference>
<dbReference type="Proteomes" id="UP001597053">
    <property type="component" value="Unassembled WGS sequence"/>
</dbReference>
<feature type="transmembrane region" description="Helical" evidence="1">
    <location>
        <begin position="24"/>
        <end position="47"/>
    </location>
</feature>
<feature type="transmembrane region" description="Helical" evidence="1">
    <location>
        <begin position="67"/>
        <end position="88"/>
    </location>
</feature>
<name>A0ABW3A8C2_9ACTN</name>
<sequence>MPTAAVPLGSAAGTLSRTVRTLAVAHYVGLVGAGTAMLLFGVLHLPGHPVDPVRDTVSDYALSRHGWLFNVAVLTLAAGSALLLAPAVRQSGRSRAPWGGPLAVVG</sequence>
<keyword evidence="1" id="KW-0812">Transmembrane</keyword>
<dbReference type="Pfam" id="PF06197">
    <property type="entry name" value="DUF998"/>
    <property type="match status" value="1"/>
</dbReference>
<evidence type="ECO:0000313" key="2">
    <source>
        <dbReference type="EMBL" id="MFD0787263.1"/>
    </source>
</evidence>
<reference evidence="3" key="1">
    <citation type="journal article" date="2019" name="Int. J. Syst. Evol. Microbiol.">
        <title>The Global Catalogue of Microorganisms (GCM) 10K type strain sequencing project: providing services to taxonomists for standard genome sequencing and annotation.</title>
        <authorList>
            <consortium name="The Broad Institute Genomics Platform"/>
            <consortium name="The Broad Institute Genome Sequencing Center for Infectious Disease"/>
            <person name="Wu L."/>
            <person name="Ma J."/>
        </authorList>
    </citation>
    <scope>NUCLEOTIDE SEQUENCE [LARGE SCALE GENOMIC DNA]</scope>
    <source>
        <strain evidence="3">JCM 32148</strain>
    </source>
</reference>